<dbReference type="PROSITE" id="PS51257">
    <property type="entry name" value="PROKAR_LIPOPROTEIN"/>
    <property type="match status" value="1"/>
</dbReference>
<evidence type="ECO:0000256" key="2">
    <source>
        <dbReference type="PIRSR" id="PIRSR001100-2"/>
    </source>
</evidence>
<dbReference type="GO" id="GO:0004553">
    <property type="term" value="F:hydrolase activity, hydrolyzing O-glycosyl compounds"/>
    <property type="evidence" value="ECO:0007669"/>
    <property type="project" value="InterPro"/>
</dbReference>
<organism evidence="5 6">
    <name type="scientific">Streptomyces xinghaiensis</name>
    <dbReference type="NCBI Taxonomy" id="1038928"/>
    <lineage>
        <taxon>Bacteria</taxon>
        <taxon>Bacillati</taxon>
        <taxon>Actinomycetota</taxon>
        <taxon>Actinomycetes</taxon>
        <taxon>Kitasatosporales</taxon>
        <taxon>Streptomycetaceae</taxon>
        <taxon>Streptomyces</taxon>
    </lineage>
</organism>
<dbReference type="RefSeq" id="WP_050363824.1">
    <property type="nucleotide sequence ID" value="NZ_CP134822.1"/>
</dbReference>
<comment type="similarity">
    <text evidence="3">Belongs to the glycosyl hydrolase family 6.</text>
</comment>
<evidence type="ECO:0000256" key="1">
    <source>
        <dbReference type="PIRSR" id="PIRSR001100-1"/>
    </source>
</evidence>
<keyword evidence="3" id="KW-0119">Carbohydrate metabolism</keyword>
<feature type="binding site" evidence="2">
    <location>
        <position position="212"/>
    </location>
    <ligand>
        <name>substrate</name>
    </ligand>
</feature>
<dbReference type="Proteomes" id="UP000028058">
    <property type="component" value="Unassembled WGS sequence"/>
</dbReference>
<dbReference type="InterPro" id="IPR036434">
    <property type="entry name" value="Beta_cellobiohydrolase_sf"/>
</dbReference>
<dbReference type="EMBL" id="JNAD02000002">
    <property type="protein sequence ID" value="RKM97949.1"/>
    <property type="molecule type" value="Genomic_DNA"/>
</dbReference>
<dbReference type="Pfam" id="PF01341">
    <property type="entry name" value="Glyco_hydro_6"/>
    <property type="match status" value="1"/>
</dbReference>
<dbReference type="PANTHER" id="PTHR34876:SF4">
    <property type="entry name" value="1,4-BETA-D-GLUCAN CELLOBIOHYDROLASE C-RELATED"/>
    <property type="match status" value="1"/>
</dbReference>
<sequence length="346" mass="36943">MYGHMGRLAASVAAGAVLLIAGCFRPPGPAPGPSPGDDRAQPPRRAPQSSATPFWVNPRGTAARQAAALRARGRADEAGLIEEKIAAQPVAEWIGTKAPRAETARLTRAAARENRDALLVLYNIPHRDCGQFSKGGAPDGAAYRRWLAEVVAGIGDRPATVVLEPDAVPHIVDGCTPPVYHQERYRLLAEAVERLKALPRTRVYLDAGNPRWITDPGRLTGPLRRAGIDRADGFALNTANYRTTAENRGYGRALSRLLGGGKTFVIDTSRNGNGPLPASGGQGMSWCNPPGRALGEPPTTRTGDGLVDAYLWIKRPGESDGTCRGGPPAGRWWTEYALGLARNADW</sequence>
<dbReference type="OrthoDB" id="309899at2"/>
<dbReference type="PIRSF" id="PIRSF001100">
    <property type="entry name" value="Beta_cellobiohydrolase"/>
    <property type="match status" value="1"/>
</dbReference>
<feature type="binding site" evidence="2">
    <location>
        <position position="240"/>
    </location>
    <ligand>
        <name>substrate</name>
    </ligand>
</feature>
<dbReference type="PRINTS" id="PR00733">
    <property type="entry name" value="GLHYDRLASE6"/>
</dbReference>
<feature type="active site" description="Proton acceptor" evidence="1">
    <location>
        <position position="320"/>
    </location>
</feature>
<gene>
    <name evidence="5" type="ORF">SFRA_005250</name>
</gene>
<proteinExistence type="inferred from homology"/>
<dbReference type="InterPro" id="IPR016288">
    <property type="entry name" value="Beta_cellobiohydrolase"/>
</dbReference>
<feature type="active site" description="Proton donor" evidence="1">
    <location>
        <position position="166"/>
    </location>
</feature>
<reference evidence="5 6" key="1">
    <citation type="journal article" date="2014" name="Genome Announc.">
        <title>Draft Genome Sequence of Streptomyces fradiae ATCC 19609, a Strain Highly Sensitive to Antibiotics.</title>
        <authorList>
            <person name="Bekker O.B."/>
            <person name="Klimina K.M."/>
            <person name="Vatlin A.A."/>
            <person name="Zakharevich N.V."/>
            <person name="Kasianov A.S."/>
            <person name="Danilenko V.N."/>
        </authorList>
    </citation>
    <scope>NUCLEOTIDE SEQUENCE [LARGE SCALE GENOMIC DNA]</scope>
    <source>
        <strain evidence="5 6">ATCC 19609</strain>
    </source>
</reference>
<dbReference type="AlphaFoldDB" id="A0A3R7LQT9"/>
<evidence type="ECO:0000313" key="5">
    <source>
        <dbReference type="EMBL" id="RKM97949.1"/>
    </source>
</evidence>
<feature type="binding site" evidence="2">
    <location>
        <position position="286"/>
    </location>
    <ligand>
        <name>substrate</name>
    </ligand>
</feature>
<accession>A0A3R7LQT9</accession>
<dbReference type="EC" id="3.2.1.-" evidence="3"/>
<evidence type="ECO:0000313" key="6">
    <source>
        <dbReference type="Proteomes" id="UP000028058"/>
    </source>
</evidence>
<dbReference type="PANTHER" id="PTHR34876">
    <property type="match status" value="1"/>
</dbReference>
<protein>
    <recommendedName>
        <fullName evidence="3">Glucanase</fullName>
        <ecNumber evidence="3">3.2.1.-</ecNumber>
    </recommendedName>
</protein>
<dbReference type="SUPFAM" id="SSF51989">
    <property type="entry name" value="Glycosyl hydrolases family 6, cellulases"/>
    <property type="match status" value="1"/>
</dbReference>
<evidence type="ECO:0000256" key="4">
    <source>
        <dbReference type="SAM" id="MobiDB-lite"/>
    </source>
</evidence>
<keyword evidence="3" id="KW-0326">Glycosidase</keyword>
<evidence type="ECO:0000256" key="3">
    <source>
        <dbReference type="RuleBase" id="RU361186"/>
    </source>
</evidence>
<feature type="region of interest" description="Disordered" evidence="4">
    <location>
        <begin position="28"/>
        <end position="57"/>
    </location>
</feature>
<dbReference type="Gene3D" id="3.20.20.40">
    <property type="entry name" value="1, 4-beta cellobiohydrolase"/>
    <property type="match status" value="1"/>
</dbReference>
<keyword evidence="3" id="KW-0136">Cellulose degradation</keyword>
<feature type="binding site" evidence="2">
    <location>
        <position position="314"/>
    </location>
    <ligand>
        <name>substrate</name>
    </ligand>
</feature>
<keyword evidence="3" id="KW-0624">Polysaccharide degradation</keyword>
<keyword evidence="3" id="KW-0378">Hydrolase</keyword>
<name>A0A3R7LQT9_9ACTN</name>
<dbReference type="GO" id="GO:0030245">
    <property type="term" value="P:cellulose catabolic process"/>
    <property type="evidence" value="ECO:0007669"/>
    <property type="project" value="UniProtKB-KW"/>
</dbReference>
<feature type="binding site" evidence="2">
    <location>
        <position position="318"/>
    </location>
    <ligand>
        <name>substrate</name>
    </ligand>
</feature>
<feature type="binding site" evidence="2">
    <location>
        <position position="93"/>
    </location>
    <ligand>
        <name>substrate</name>
    </ligand>
</feature>
<keyword evidence="6" id="KW-1185">Reference proteome</keyword>
<comment type="caution">
    <text evidence="5">The sequence shown here is derived from an EMBL/GenBank/DDBJ whole genome shotgun (WGS) entry which is preliminary data.</text>
</comment>